<reference evidence="2" key="1">
    <citation type="journal article" date="2020" name="bioRxiv">
        <title>Comparative genomics of Chlamydomonas.</title>
        <authorList>
            <person name="Craig R.J."/>
            <person name="Hasan A.R."/>
            <person name="Ness R.W."/>
            <person name="Keightley P.D."/>
        </authorList>
    </citation>
    <scope>NUCLEOTIDE SEQUENCE</scope>
    <source>
        <strain evidence="2">CCAP 11/70</strain>
    </source>
</reference>
<keyword evidence="3" id="KW-1185">Reference proteome</keyword>
<dbReference type="Proteomes" id="UP000612055">
    <property type="component" value="Unassembled WGS sequence"/>
</dbReference>
<evidence type="ECO:0000313" key="2">
    <source>
        <dbReference type="EMBL" id="KAG2491286.1"/>
    </source>
</evidence>
<sequence>MEPQAEEAMWNHFGQWNSTWAPGTNHPNLTDAGNIAFKAVVDFARELELRAAGSDVFVRDTYPFYNISDPNSKRGRTSAFYFASSGIDVFACARLVTPIYRDGNVKVPEDYYEYADDLDIGSPSALVDYINTRDASLTAAVFNGCPAKLHDTTYDYTYYMGCARSSYSFSCTSDPPVPPAPTTPPSSETTCKVRNLSPRQLCLKWQLWVTPTSDMTQADEDLLWKYWGQFNTTTAPDAAKLTTPGITAFKAIRDHIRELEAAGEGVLVPDAFPFYDILNPTAPPTRSAFYLASQGAFMQACASLYDTARDPRIATLQDYYDYPSDLDIGTPSAVVEALNAEAPSLTATVFGCPPKQDGFQIFDYTYSMGCAWAYYSSDCHRSPPPPARKTSSSPESPATTCKVRDADPYEFCLRWTLWFSPGSMEPEAEEAMWNHFGQWNSTWAPGTNHPNLTDAGNIAFKAVVDFARKLESMAAGSDVFVRDTYPFHNILDPTRPPSTSAFYFASSGIDIYACARLEEPIYHDGNVKVPEDYDEYADDLDIGSPSALVDYINTRDASLTAAVFNGCPAKLHDTTYDYTYYMGCARSSYSFSCASDPPVPPAPATPPQPEDSCNMRALNPRQLCLKWQLWISEEDLLDTYFGHFNTTTAPDVTSLTAQGITAFKAIRDHIRELEAIGEGVLVPDAFPFYDISNPTAPPTRSAFYLGAEGGYMRGCASLYDTARDPRIATLQDYYDYPSDLDLGTPSAVVEALNAEAPSLTATVFGCPPGSEWAQNVFEYTYSMGCAWATYGSDCYRAPPPPPPPARKRKSSRPPPRRKYFNLPRGILAPPPKSRKA</sequence>
<evidence type="ECO:0000256" key="1">
    <source>
        <dbReference type="SAM" id="MobiDB-lite"/>
    </source>
</evidence>
<organism evidence="2 3">
    <name type="scientific">Edaphochlamys debaryana</name>
    <dbReference type="NCBI Taxonomy" id="47281"/>
    <lineage>
        <taxon>Eukaryota</taxon>
        <taxon>Viridiplantae</taxon>
        <taxon>Chlorophyta</taxon>
        <taxon>core chlorophytes</taxon>
        <taxon>Chlorophyceae</taxon>
        <taxon>CS clade</taxon>
        <taxon>Chlamydomonadales</taxon>
        <taxon>Chlamydomonadales incertae sedis</taxon>
        <taxon>Edaphochlamys</taxon>
    </lineage>
</organism>
<name>A0A835XZH8_9CHLO</name>
<protein>
    <submittedName>
        <fullName evidence="2">Uncharacterized protein</fullName>
    </submittedName>
</protein>
<dbReference type="AlphaFoldDB" id="A0A835XZH8"/>
<accession>A0A835XZH8</accession>
<feature type="region of interest" description="Disordered" evidence="1">
    <location>
        <begin position="797"/>
        <end position="836"/>
    </location>
</feature>
<comment type="caution">
    <text evidence="2">The sequence shown here is derived from an EMBL/GenBank/DDBJ whole genome shotgun (WGS) entry which is preliminary data.</text>
</comment>
<feature type="compositionally biased region" description="Basic residues" evidence="1">
    <location>
        <begin position="805"/>
        <end position="819"/>
    </location>
</feature>
<dbReference type="EMBL" id="JAEHOE010000054">
    <property type="protein sequence ID" value="KAG2491286.1"/>
    <property type="molecule type" value="Genomic_DNA"/>
</dbReference>
<evidence type="ECO:0000313" key="3">
    <source>
        <dbReference type="Proteomes" id="UP000612055"/>
    </source>
</evidence>
<gene>
    <name evidence="2" type="ORF">HYH03_010292</name>
</gene>
<proteinExistence type="predicted"/>